<protein>
    <submittedName>
        <fullName evidence="1">Uncharacterized protein</fullName>
    </submittedName>
</protein>
<comment type="caution">
    <text evidence="1">The sequence shown here is derived from an EMBL/GenBank/DDBJ whole genome shotgun (WGS) entry which is preliminary data.</text>
</comment>
<name>A0ACC2FA11_DALPE</name>
<dbReference type="Proteomes" id="UP001157502">
    <property type="component" value="Chromosome 31"/>
</dbReference>
<organism evidence="1 2">
    <name type="scientific">Dallia pectoralis</name>
    <name type="common">Alaska blackfish</name>
    <dbReference type="NCBI Taxonomy" id="75939"/>
    <lineage>
        <taxon>Eukaryota</taxon>
        <taxon>Metazoa</taxon>
        <taxon>Chordata</taxon>
        <taxon>Craniata</taxon>
        <taxon>Vertebrata</taxon>
        <taxon>Euteleostomi</taxon>
        <taxon>Actinopterygii</taxon>
        <taxon>Neopterygii</taxon>
        <taxon>Teleostei</taxon>
        <taxon>Protacanthopterygii</taxon>
        <taxon>Esociformes</taxon>
        <taxon>Umbridae</taxon>
        <taxon>Dallia</taxon>
    </lineage>
</organism>
<accession>A0ACC2FA11</accession>
<gene>
    <name evidence="1" type="ORF">DPEC_G00321090</name>
</gene>
<evidence type="ECO:0000313" key="2">
    <source>
        <dbReference type="Proteomes" id="UP001157502"/>
    </source>
</evidence>
<reference evidence="1" key="1">
    <citation type="submission" date="2021-05" db="EMBL/GenBank/DDBJ databases">
        <authorList>
            <person name="Pan Q."/>
            <person name="Jouanno E."/>
            <person name="Zahm M."/>
            <person name="Klopp C."/>
            <person name="Cabau C."/>
            <person name="Louis A."/>
            <person name="Berthelot C."/>
            <person name="Parey E."/>
            <person name="Roest Crollius H."/>
            <person name="Montfort J."/>
            <person name="Robinson-Rechavi M."/>
            <person name="Bouchez O."/>
            <person name="Lampietro C."/>
            <person name="Lopez Roques C."/>
            <person name="Donnadieu C."/>
            <person name="Postlethwait J."/>
            <person name="Bobe J."/>
            <person name="Dillon D."/>
            <person name="Chandos A."/>
            <person name="von Hippel F."/>
            <person name="Guiguen Y."/>
        </authorList>
    </citation>
    <scope>NUCLEOTIDE SEQUENCE</scope>
    <source>
        <strain evidence="1">YG-Jan2019</strain>
    </source>
</reference>
<dbReference type="EMBL" id="CM055758">
    <property type="protein sequence ID" value="KAJ7988195.1"/>
    <property type="molecule type" value="Genomic_DNA"/>
</dbReference>
<keyword evidence="2" id="KW-1185">Reference proteome</keyword>
<sequence length="1071" mass="120259">MTEVERQIRPHVITKRGTHRIEVTGDMDKSTYCWWQLLVFACLLCCHTSDLMTTYGKIIPQSPVVEIGKNFTATCVLYSTAEGTADDIFWTCKDKVPEEQYTKINDSAVSVTIKITKETCKWLLCKRRSRSISNLNTQITGIMLTKGYPPEKPTNLSCMAEQSGQKISSIVMCSWIPGTRDEELVTIFSLHCRRHGQVNLLLVAASGVCMSAMLSHICTAEGTADDIFWTCKDKVPEEQYTKINDSAVSVTIKITEETCNWLICERRSRSISNVNTKIHGIMLTKGYPPEKPTNLSCIAEQSGQKISSIVMCSWIPGTRHEILDTKFSLYCSEPNKIFNKTAERSNGFIDTETFPNFIELTFWVEVTNSLGTVRSDDLIIEDANYLVKPNPPLDVHIISENTFPRSVLVKWKQPIDKVYLKLKYNIHFKAVDSKDWSEVPRNETQSDMESFRLQRLMPYTKYEVRVRCIQQTEHGYWSNWSVIAGHLTPEDKPSSKPDLWRVVIPSQGKSERTVNVTCKDPVKSNGWIRNYSLKIQGGGLKPLLVNRSDLGSQSQGRKIIQLHQFVLADDEKSHIELNAWNSAGESPKASLTIPKLTEEPHSVKSLSWFTKNSSLWVEWAPPTEKDVTEYILEWVSVSDGALDWQREDGRNSKYLAEIRGDLEKFKRYNVSVYPLYSGKPGKPRTEAVYLEQKAPKVGPVVKTSQDWKNEVELEWTEIPLDDQQGFITNYTISYTTGNQENFWVVPANTFSHTLKNLTGKSKYVVKVMASTVAGGTWGTEFTFNTLEYDPGEMAGIVVSVCMTFLFLVVSVVVLFIFKMERIKKKIWPPVPDPSNSTIANWSPDFPYKKDAPGESGLGDVSVVEVDVFEDRQHCEEDKAGLPLKKDKYLSEEHSSGIGGSSCMSSPRQSVSDSDEGGDSGQTTASTVQYSSVVAASTSGYKGQTPQSCPSQIHTPSFVRSESTQPLLESEEQPESREGSGQVHLRHPRDTYFRRSPAGNGDDDGGSGEERSGNLADLNQLEMGEHRSTFLRFSPVDEGSPQATPMEEDQTPDIQPGPMSSYLPQLRGARPQ</sequence>
<evidence type="ECO:0000313" key="1">
    <source>
        <dbReference type="EMBL" id="KAJ7988195.1"/>
    </source>
</evidence>
<proteinExistence type="predicted"/>